<sequence length="188" mass="21440">MASAANLPVNTGADLSRTGSIVTLIPIVEIKRRLVDAKLQLTKSNAITPETCATLIRFLTYHIPREENAFKQIFDAYSTPVSYKQRFLDQNAFIVYYTKGFDGPGRPKIEEYDTNSLQTLQYGFRNDAWVAMDDLFVEVEYSRDKFKDNDLPLDNKEELINLIDKVLASVDSYLQLARVGDLDEAMRE</sequence>
<proteinExistence type="predicted"/>
<name>A0ABD3RU54_9STRA</name>
<evidence type="ECO:0000313" key="2">
    <source>
        <dbReference type="Proteomes" id="UP001530377"/>
    </source>
</evidence>
<comment type="caution">
    <text evidence="1">The sequence shown here is derived from an EMBL/GenBank/DDBJ whole genome shotgun (WGS) entry which is preliminary data.</text>
</comment>
<dbReference type="EMBL" id="JALLPB020000211">
    <property type="protein sequence ID" value="KAL3812205.1"/>
    <property type="molecule type" value="Genomic_DNA"/>
</dbReference>
<reference evidence="1 2" key="1">
    <citation type="submission" date="2024-10" db="EMBL/GenBank/DDBJ databases">
        <title>Updated reference genomes for cyclostephanoid diatoms.</title>
        <authorList>
            <person name="Roberts W.R."/>
            <person name="Alverson A.J."/>
        </authorList>
    </citation>
    <scope>NUCLEOTIDE SEQUENCE [LARGE SCALE GENOMIC DNA]</scope>
    <source>
        <strain evidence="1 2">AJA228-03</strain>
    </source>
</reference>
<keyword evidence="2" id="KW-1185">Reference proteome</keyword>
<accession>A0ABD3RU54</accession>
<protein>
    <submittedName>
        <fullName evidence="1">Uncharacterized protein</fullName>
    </submittedName>
</protein>
<evidence type="ECO:0000313" key="1">
    <source>
        <dbReference type="EMBL" id="KAL3812205.1"/>
    </source>
</evidence>
<organism evidence="1 2">
    <name type="scientific">Cyclostephanos tholiformis</name>
    <dbReference type="NCBI Taxonomy" id="382380"/>
    <lineage>
        <taxon>Eukaryota</taxon>
        <taxon>Sar</taxon>
        <taxon>Stramenopiles</taxon>
        <taxon>Ochrophyta</taxon>
        <taxon>Bacillariophyta</taxon>
        <taxon>Coscinodiscophyceae</taxon>
        <taxon>Thalassiosirophycidae</taxon>
        <taxon>Stephanodiscales</taxon>
        <taxon>Stephanodiscaceae</taxon>
        <taxon>Cyclostephanos</taxon>
    </lineage>
</organism>
<dbReference type="AlphaFoldDB" id="A0ABD3RU54"/>
<dbReference type="Proteomes" id="UP001530377">
    <property type="component" value="Unassembled WGS sequence"/>
</dbReference>
<gene>
    <name evidence="1" type="ORF">ACHAXA_009679</name>
</gene>